<evidence type="ECO:0000259" key="1">
    <source>
        <dbReference type="Pfam" id="PF11823"/>
    </source>
</evidence>
<gene>
    <name evidence="2" type="ORF">ACFO4R_06725</name>
</gene>
<dbReference type="InterPro" id="IPR021778">
    <property type="entry name" value="Se/S_carrier-like"/>
</dbReference>
<dbReference type="Proteomes" id="UP001595916">
    <property type="component" value="Unassembled WGS sequence"/>
</dbReference>
<feature type="domain" description="Putative Se/S carrier protein-like" evidence="1">
    <location>
        <begin position="8"/>
        <end position="74"/>
    </location>
</feature>
<reference evidence="3" key="1">
    <citation type="journal article" date="2019" name="Int. J. Syst. Evol. Microbiol.">
        <title>The Global Catalogue of Microorganisms (GCM) 10K type strain sequencing project: providing services to taxonomists for standard genome sequencing and annotation.</title>
        <authorList>
            <consortium name="The Broad Institute Genomics Platform"/>
            <consortium name="The Broad Institute Genome Sequencing Center for Infectious Disease"/>
            <person name="Wu L."/>
            <person name="Ma J."/>
        </authorList>
    </citation>
    <scope>NUCLEOTIDE SEQUENCE [LARGE SCALE GENOMIC DNA]</scope>
    <source>
        <strain evidence="3">CCUG 46385</strain>
    </source>
</reference>
<sequence>MRKKEWKLIVTFHTTAEAMGMEKYCKQHRIEGRLIPVPRAISSGCGLCWCTEIALEEKIKSSIAEAKLSIRDIHHCMV</sequence>
<proteinExistence type="predicted"/>
<evidence type="ECO:0000313" key="3">
    <source>
        <dbReference type="Proteomes" id="UP001595916"/>
    </source>
</evidence>
<organism evidence="2 3">
    <name type="scientific">Filifactor villosus</name>
    <dbReference type="NCBI Taxonomy" id="29374"/>
    <lineage>
        <taxon>Bacteria</taxon>
        <taxon>Bacillati</taxon>
        <taxon>Bacillota</taxon>
        <taxon>Clostridia</taxon>
        <taxon>Peptostreptococcales</taxon>
        <taxon>Filifactoraceae</taxon>
        <taxon>Filifactor</taxon>
    </lineage>
</organism>
<name>A0ABV9QMZ3_9FIRM</name>
<accession>A0ABV9QMZ3</accession>
<keyword evidence="3" id="KW-1185">Reference proteome</keyword>
<dbReference type="EMBL" id="JBHSHL010000022">
    <property type="protein sequence ID" value="MFC4804776.1"/>
    <property type="molecule type" value="Genomic_DNA"/>
</dbReference>
<dbReference type="RefSeq" id="WP_379788294.1">
    <property type="nucleotide sequence ID" value="NZ_JBHSHL010000022.1"/>
</dbReference>
<comment type="caution">
    <text evidence="2">The sequence shown here is derived from an EMBL/GenBank/DDBJ whole genome shotgun (WGS) entry which is preliminary data.</text>
</comment>
<protein>
    <submittedName>
        <fullName evidence="2">DUF3343 domain-containing protein</fullName>
    </submittedName>
</protein>
<dbReference type="Pfam" id="PF11823">
    <property type="entry name" value="Se_S_carrier"/>
    <property type="match status" value="1"/>
</dbReference>
<evidence type="ECO:0000313" key="2">
    <source>
        <dbReference type="EMBL" id="MFC4804776.1"/>
    </source>
</evidence>